<accession>A0AAN4T7V2</accession>
<evidence type="ECO:0000313" key="3">
    <source>
        <dbReference type="Proteomes" id="UP000051487"/>
    </source>
</evidence>
<gene>
    <name evidence="2" type="ORF">ALT_1692</name>
</gene>
<feature type="chain" id="PRO_5042966786" evidence="1">
    <location>
        <begin position="33"/>
        <end position="158"/>
    </location>
</feature>
<reference evidence="2 3" key="1">
    <citation type="submission" date="2015-11" db="EMBL/GenBank/DDBJ databases">
        <title>Aspergillus lentulus strain IFM 54703T.</title>
        <authorList>
            <person name="Kusuya Y."/>
            <person name="Sakai K."/>
            <person name="Kamei K."/>
            <person name="Takahashi H."/>
            <person name="Yaguchi T."/>
        </authorList>
    </citation>
    <scope>NUCLEOTIDE SEQUENCE [LARGE SCALE GENOMIC DNA]</scope>
    <source>
        <strain evidence="2 3">IFM 54703</strain>
    </source>
</reference>
<dbReference type="AlphaFoldDB" id="A0AAN4T7V2"/>
<keyword evidence="1" id="KW-0732">Signal</keyword>
<protein>
    <submittedName>
        <fullName evidence="2">Uncharacterized protein</fullName>
    </submittedName>
</protein>
<evidence type="ECO:0000313" key="2">
    <source>
        <dbReference type="EMBL" id="GAQ04371.1"/>
    </source>
</evidence>
<proteinExistence type="predicted"/>
<sequence>MRAPISLLCLFAQTSCLLCLWPSFALIQGVAASRHDPLGLVYEAAAPPPLGKRQDLQSFAGALGGAAPAVTSTGDSERPYGVSGNTFISSRLLNGAATSNLIPAKKYILSIAKTGWLLSLTGLDIDREYRPIGVILAAGLSGSVKKLHVCINGAGHGG</sequence>
<feature type="signal peptide" evidence="1">
    <location>
        <begin position="1"/>
        <end position="32"/>
    </location>
</feature>
<dbReference type="Proteomes" id="UP000051487">
    <property type="component" value="Unassembled WGS sequence"/>
</dbReference>
<comment type="caution">
    <text evidence="2">The sequence shown here is derived from an EMBL/GenBank/DDBJ whole genome shotgun (WGS) entry which is preliminary data.</text>
</comment>
<organism evidence="2 3">
    <name type="scientific">Aspergillus lentulus</name>
    <dbReference type="NCBI Taxonomy" id="293939"/>
    <lineage>
        <taxon>Eukaryota</taxon>
        <taxon>Fungi</taxon>
        <taxon>Dikarya</taxon>
        <taxon>Ascomycota</taxon>
        <taxon>Pezizomycotina</taxon>
        <taxon>Eurotiomycetes</taxon>
        <taxon>Eurotiomycetidae</taxon>
        <taxon>Eurotiales</taxon>
        <taxon>Aspergillaceae</taxon>
        <taxon>Aspergillus</taxon>
        <taxon>Aspergillus subgen. Fumigati</taxon>
    </lineage>
</organism>
<dbReference type="EMBL" id="BCLY01000004">
    <property type="protein sequence ID" value="GAQ04371.1"/>
    <property type="molecule type" value="Genomic_DNA"/>
</dbReference>
<name>A0AAN4T7V2_ASPLE</name>
<evidence type="ECO:0000256" key="1">
    <source>
        <dbReference type="SAM" id="SignalP"/>
    </source>
</evidence>